<comment type="caution">
    <text evidence="2">The sequence shown here is derived from an EMBL/GenBank/DDBJ whole genome shotgun (WGS) entry which is preliminary data.</text>
</comment>
<keyword evidence="3" id="KW-1185">Reference proteome</keyword>
<dbReference type="EMBL" id="JARBJD010000096">
    <property type="protein sequence ID" value="KAK2953039.1"/>
    <property type="molecule type" value="Genomic_DNA"/>
</dbReference>
<organism evidence="2 3">
    <name type="scientific">Blattamonas nauphoetae</name>
    <dbReference type="NCBI Taxonomy" id="2049346"/>
    <lineage>
        <taxon>Eukaryota</taxon>
        <taxon>Metamonada</taxon>
        <taxon>Preaxostyla</taxon>
        <taxon>Oxymonadida</taxon>
        <taxon>Blattamonas</taxon>
    </lineage>
</organism>
<feature type="region of interest" description="Disordered" evidence="1">
    <location>
        <begin position="1"/>
        <end position="22"/>
    </location>
</feature>
<evidence type="ECO:0000313" key="3">
    <source>
        <dbReference type="Proteomes" id="UP001281761"/>
    </source>
</evidence>
<evidence type="ECO:0000256" key="1">
    <source>
        <dbReference type="SAM" id="MobiDB-lite"/>
    </source>
</evidence>
<feature type="compositionally biased region" description="Polar residues" evidence="1">
    <location>
        <begin position="9"/>
        <end position="22"/>
    </location>
</feature>
<proteinExistence type="predicted"/>
<accession>A0ABQ9XNE4</accession>
<name>A0ABQ9XNE4_9EUKA</name>
<dbReference type="Proteomes" id="UP001281761">
    <property type="component" value="Unassembled WGS sequence"/>
</dbReference>
<sequence length="357" mass="40371">MTEIDEKTAPSSSTARSDLSSPPFQFSLDCSAFLNWNEEEPQSEEEMAVVIRSLVATVKLQPALDDSLEDKAMKCLKSIHLKNRASAEAFLISLGKSAENSSSGFVQSIVVLVSSTSRVITTAAMKILDYLIWSCSTKIGLALVQAGLIPQLVNTLNPQYLSFVDAILIHINLSIIIHKSLWLTTPYGLEDLGIEDQNEQLAAHETILQQVIVPSEKYIWHLCVHRFSIIDSDQSTAFLTILAQLLRISLCYQPTMDFVLNMPVVLTIPSYLTFLEVESSIYWFLFYIIAGQREWNKKMGQKRQMWKNVLQMLRKEGFEDMIETKLQNDKRTRVGSVIVGDLIKLTNFLDMNLPEQE</sequence>
<evidence type="ECO:0000313" key="2">
    <source>
        <dbReference type="EMBL" id="KAK2953039.1"/>
    </source>
</evidence>
<gene>
    <name evidence="2" type="ORF">BLNAU_12028</name>
</gene>
<reference evidence="2 3" key="1">
    <citation type="journal article" date="2022" name="bioRxiv">
        <title>Genomics of Preaxostyla Flagellates Illuminates Evolutionary Transitions and the Path Towards Mitochondrial Loss.</title>
        <authorList>
            <person name="Novak L.V.F."/>
            <person name="Treitli S.C."/>
            <person name="Pyrih J."/>
            <person name="Halakuc P."/>
            <person name="Pipaliya S.V."/>
            <person name="Vacek V."/>
            <person name="Brzon O."/>
            <person name="Soukal P."/>
            <person name="Eme L."/>
            <person name="Dacks J.B."/>
            <person name="Karnkowska A."/>
            <person name="Elias M."/>
            <person name="Hampl V."/>
        </authorList>
    </citation>
    <scope>NUCLEOTIDE SEQUENCE [LARGE SCALE GENOMIC DNA]</scope>
    <source>
        <strain evidence="2">NAU3</strain>
        <tissue evidence="2">Gut</tissue>
    </source>
</reference>
<protein>
    <submittedName>
        <fullName evidence="2">Uncharacterized protein</fullName>
    </submittedName>
</protein>